<protein>
    <submittedName>
        <fullName evidence="3">Uncharacterized protein</fullName>
    </submittedName>
</protein>
<evidence type="ECO:0000313" key="4">
    <source>
        <dbReference type="Proteomes" id="UP001642540"/>
    </source>
</evidence>
<sequence>MNLKKRICITCILLSHLVLVSGLETVARPLTAIPKFDINSLLNSFSNCLLHLTTYEFHIIDTSPPKNRTEFVNDPVPFTFPIIISRNVINVKTTGLNLGQKAFINFAVDRYRTINRNVIKDGFHFSPRIHNKLCTIQYYLLSDVATLPPDFYWGLQFSLKDHASIIFPHAKYSDVFWTYKGSVPSFLKWGVYQMLLMNVEDPIFDELCQRWTNHVIDPYFVRWKTLANHFNMICVRLSPETKKTQDWFLTYAESRYFIAASEHNFYRLLQFSPNFANLRNEIDEMLTQITETTGCYWTGGSIHMTASITQELQQKMATATLEFAKDRTGFRHFKGWMLSDFLMFKLIFPNCTMAPNSNPNDRRIAGKIIFEEVWGTHMNFEEEALEFITCGGGESGYISLIGYISAFDKWIWIWLAISGFASAIFLRKIFKQKLRHSRKFVVDAIFMPLETFLEQGNGVHDIANRVSGVWLISTGWILAGIVLSNAYKGENITDLSAPIPPIRPTRFEHLIEKNFTVYTHAMGEDSLDFKGELGDLILFRRLVLGMILSNFSFQDKPFLTVNIITGLLEDADPKNQIVKKFKSIQRLVANLTAQDVYNITQKGALGFIEKIGGCDKTAFLGWSGEIERGRYILDDLLYHSGKKKMREFISRSEEHLLRIGKGWKFKDVRIVPPNFARPLSIVMESGIGSQWKMVEKFVKNLNLTKTVYGRSEKVLALTLSDNISVVFSVHGVLLVFAILVFILEHLLVLNKCSKKVSRDWGNPGGLLELLIVASGVTIIVIHIFLKPLNLNLLTLTVLALLCVVLSSSIVIDVIIFYNGKACVNLTNIVYQMDSRFTNADHMCWSSYIVSFKRELFNIYQRRRPDWTGLLLNYFVIAMNGSNLVNLTNWIFSLEVNVNETRRYIRKKKKTWFKDFFRELCKIFREETFSRMGLFLNYITISYSGTVILVPVALMLTPWQSDPIFLIVKLLFPAMEELTDNNFPIKLAINTGRYTVLLFQTQIIMLNFKAVVLLGFGLAASYLNQLRLLQEYVCGHNAIRKYSELLVAYNVVQVMISKMLGTFFTIGFIGLVCGTNLAVLSFKQGSTNLLILGVVGTIILFVAFQTTFFVGRSVFELSRGIINNWKIEVANKRDGGVLKRMVYCQSPILLSFGFIANATKESQINFMQDVFVNTCNILLLLPL</sequence>
<accession>A0ABP1QVG5</accession>
<feature type="transmembrane region" description="Helical" evidence="1">
    <location>
        <begin position="797"/>
        <end position="817"/>
    </location>
</feature>
<reference evidence="3 4" key="1">
    <citation type="submission" date="2024-08" db="EMBL/GenBank/DDBJ databases">
        <authorList>
            <person name="Cucini C."/>
            <person name="Frati F."/>
        </authorList>
    </citation>
    <scope>NUCLEOTIDE SEQUENCE [LARGE SCALE GENOMIC DNA]</scope>
</reference>
<feature type="signal peptide" evidence="2">
    <location>
        <begin position="1"/>
        <end position="22"/>
    </location>
</feature>
<keyword evidence="1" id="KW-1133">Transmembrane helix</keyword>
<keyword evidence="4" id="KW-1185">Reference proteome</keyword>
<proteinExistence type="predicted"/>
<comment type="caution">
    <text evidence="3">The sequence shown here is derived from an EMBL/GenBank/DDBJ whole genome shotgun (WGS) entry which is preliminary data.</text>
</comment>
<name>A0ABP1QVG5_9HEXA</name>
<organism evidence="3 4">
    <name type="scientific">Orchesella dallaii</name>
    <dbReference type="NCBI Taxonomy" id="48710"/>
    <lineage>
        <taxon>Eukaryota</taxon>
        <taxon>Metazoa</taxon>
        <taxon>Ecdysozoa</taxon>
        <taxon>Arthropoda</taxon>
        <taxon>Hexapoda</taxon>
        <taxon>Collembola</taxon>
        <taxon>Entomobryomorpha</taxon>
        <taxon>Entomobryoidea</taxon>
        <taxon>Orchesellidae</taxon>
        <taxon>Orchesellinae</taxon>
        <taxon>Orchesella</taxon>
    </lineage>
</organism>
<feature type="transmembrane region" description="Helical" evidence="1">
    <location>
        <begin position="1087"/>
        <end position="1109"/>
    </location>
</feature>
<evidence type="ECO:0000313" key="3">
    <source>
        <dbReference type="EMBL" id="CAL8112179.1"/>
    </source>
</evidence>
<feature type="transmembrane region" description="Helical" evidence="1">
    <location>
        <begin position="1062"/>
        <end position="1081"/>
    </location>
</feature>
<feature type="transmembrane region" description="Helical" evidence="1">
    <location>
        <begin position="410"/>
        <end position="430"/>
    </location>
</feature>
<feature type="transmembrane region" description="Helical" evidence="1">
    <location>
        <begin position="1002"/>
        <end position="1022"/>
    </location>
</feature>
<feature type="chain" id="PRO_5047396882" evidence="2">
    <location>
        <begin position="23"/>
        <end position="1182"/>
    </location>
</feature>
<feature type="transmembrane region" description="Helical" evidence="1">
    <location>
        <begin position="723"/>
        <end position="743"/>
    </location>
</feature>
<dbReference type="Proteomes" id="UP001642540">
    <property type="component" value="Unassembled WGS sequence"/>
</dbReference>
<evidence type="ECO:0000256" key="2">
    <source>
        <dbReference type="SAM" id="SignalP"/>
    </source>
</evidence>
<dbReference type="EMBL" id="CAXLJM020000048">
    <property type="protein sequence ID" value="CAL8112179.1"/>
    <property type="molecule type" value="Genomic_DNA"/>
</dbReference>
<feature type="transmembrane region" description="Helical" evidence="1">
    <location>
        <begin position="469"/>
        <end position="487"/>
    </location>
</feature>
<feature type="transmembrane region" description="Helical" evidence="1">
    <location>
        <begin position="764"/>
        <end position="785"/>
    </location>
</feature>
<keyword evidence="1" id="KW-0812">Transmembrane</keyword>
<keyword evidence="1" id="KW-0472">Membrane</keyword>
<evidence type="ECO:0000256" key="1">
    <source>
        <dbReference type="SAM" id="Phobius"/>
    </source>
</evidence>
<keyword evidence="2" id="KW-0732">Signal</keyword>
<feature type="transmembrane region" description="Helical" evidence="1">
    <location>
        <begin position="934"/>
        <end position="955"/>
    </location>
</feature>
<gene>
    <name evidence="3" type="ORF">ODALV1_LOCUS15524</name>
</gene>